<evidence type="ECO:0000256" key="6">
    <source>
        <dbReference type="ARBA" id="ARBA00022729"/>
    </source>
</evidence>
<evidence type="ECO:0000256" key="4">
    <source>
        <dbReference type="ARBA" id="ARBA00022475"/>
    </source>
</evidence>
<evidence type="ECO:0000256" key="10">
    <source>
        <dbReference type="ARBA" id="ARBA00023303"/>
    </source>
</evidence>
<evidence type="ECO:0000256" key="1">
    <source>
        <dbReference type="ARBA" id="ARBA00004141"/>
    </source>
</evidence>
<feature type="transmembrane region" description="Helical" evidence="11">
    <location>
        <begin position="248"/>
        <end position="270"/>
    </location>
</feature>
<dbReference type="SUPFAM" id="SSF63712">
    <property type="entry name" value="Nicotinic receptor ligand binding domain-like"/>
    <property type="match status" value="1"/>
</dbReference>
<organism evidence="14 15">
    <name type="scientific">Limulus polyphemus</name>
    <name type="common">Atlantic horseshoe crab</name>
    <dbReference type="NCBI Taxonomy" id="6850"/>
    <lineage>
        <taxon>Eukaryota</taxon>
        <taxon>Metazoa</taxon>
        <taxon>Ecdysozoa</taxon>
        <taxon>Arthropoda</taxon>
        <taxon>Chelicerata</taxon>
        <taxon>Merostomata</taxon>
        <taxon>Xiphosura</taxon>
        <taxon>Limulidae</taxon>
        <taxon>Limulus</taxon>
    </lineage>
</organism>
<dbReference type="Proteomes" id="UP000694941">
    <property type="component" value="Unplaced"/>
</dbReference>
<dbReference type="PANTHER" id="PTHR18945">
    <property type="entry name" value="NEUROTRANSMITTER GATED ION CHANNEL"/>
    <property type="match status" value="1"/>
</dbReference>
<gene>
    <name evidence="15" type="primary">LOC106466693</name>
</gene>
<sequence length="522" mass="60061">GMRNLRGVKNVFESLFLLLFLFGQGAIYTVFAEGFTNRTDKQILDNLLDHVNYDYRVRPSDLTCINVSVVLLSLSSPDESSLEYEVEFLMHQVWYDPRLNYDNMGRYQYLNALKHLQNIWMPDTYFIKHGKLKEPLIPADIALQVYPDGRVYYTQRREITMNCQGNLGIFPFDNPKCSFAFESVSHEDSEVKLEWNTLTPDLRDASSLRTHNAYLVKNETGICDQRHTWRGNYSCLTVLLVFTRDKSYYYTVVFVPGTLLVTSSFLSFWLDINAVPARVMIGVTTMLNFCTTTNSFRSTLPVVSDLNAMNLWDGVCMFFIYISVLEFIAVNFLYRFKNEEEIPSSPISSTNQRSCETFSLPVYSEPFNVITTDLPYMTAFSLPVYSEPFNVITKDLPYMTAFSLPVYSEPFNVITTDLPYMTAYSLPIRSEIDVKCDHNRLIYMTECSLPVLSEPLSVITIGLLRVLSEPFNKITRSLHPVFSEPFNKITRSLHPVLSEPFNKITRSLHPVRSEPFIVITIG</sequence>
<protein>
    <submittedName>
        <fullName evidence="15">Glutamate-gated chloride channel subunit beta-like</fullName>
    </submittedName>
</protein>
<feature type="transmembrane region" description="Helical" evidence="11">
    <location>
        <begin position="311"/>
        <end position="334"/>
    </location>
</feature>
<feature type="domain" description="Neurotransmitter-gated ion-channel ligand-binding" evidence="12">
    <location>
        <begin position="41"/>
        <end position="236"/>
    </location>
</feature>
<keyword evidence="8" id="KW-0406">Ion transport</keyword>
<dbReference type="CDD" id="cd19049">
    <property type="entry name" value="LGIC_TM_anion"/>
    <property type="match status" value="1"/>
</dbReference>
<comment type="subcellular location">
    <subcellularLocation>
        <location evidence="2">Cell membrane</location>
    </subcellularLocation>
    <subcellularLocation>
        <location evidence="1">Membrane</location>
        <topology evidence="1">Multi-pass membrane protein</topology>
    </subcellularLocation>
</comment>
<evidence type="ECO:0000256" key="2">
    <source>
        <dbReference type="ARBA" id="ARBA00004236"/>
    </source>
</evidence>
<keyword evidence="9 11" id="KW-0472">Membrane</keyword>
<dbReference type="GeneID" id="106466693"/>
<dbReference type="SUPFAM" id="SSF90112">
    <property type="entry name" value="Neurotransmitter-gated ion-channel transmembrane pore"/>
    <property type="match status" value="1"/>
</dbReference>
<dbReference type="InterPro" id="IPR006028">
    <property type="entry name" value="GABAA/Glycine_rcpt"/>
</dbReference>
<feature type="non-terminal residue" evidence="15">
    <location>
        <position position="1"/>
    </location>
</feature>
<evidence type="ECO:0000259" key="12">
    <source>
        <dbReference type="Pfam" id="PF02931"/>
    </source>
</evidence>
<evidence type="ECO:0000259" key="13">
    <source>
        <dbReference type="Pfam" id="PF02932"/>
    </source>
</evidence>
<dbReference type="InterPro" id="IPR006201">
    <property type="entry name" value="Neur_channel"/>
</dbReference>
<dbReference type="InterPro" id="IPR036734">
    <property type="entry name" value="Neur_chan_lig-bd_sf"/>
</dbReference>
<dbReference type="Pfam" id="PF02932">
    <property type="entry name" value="Neur_chan_memb"/>
    <property type="match status" value="1"/>
</dbReference>
<dbReference type="InterPro" id="IPR036719">
    <property type="entry name" value="Neuro-gated_channel_TM_sf"/>
</dbReference>
<dbReference type="CDD" id="cd18987">
    <property type="entry name" value="LGIC_ECD_anion"/>
    <property type="match status" value="1"/>
</dbReference>
<dbReference type="Gene3D" id="2.70.170.10">
    <property type="entry name" value="Neurotransmitter-gated ion-channel ligand-binding domain"/>
    <property type="match status" value="1"/>
</dbReference>
<evidence type="ECO:0000313" key="14">
    <source>
        <dbReference type="Proteomes" id="UP000694941"/>
    </source>
</evidence>
<proteinExistence type="predicted"/>
<evidence type="ECO:0000256" key="9">
    <source>
        <dbReference type="ARBA" id="ARBA00023136"/>
    </source>
</evidence>
<keyword evidence="14" id="KW-1185">Reference proteome</keyword>
<dbReference type="Gene3D" id="1.20.58.390">
    <property type="entry name" value="Neurotransmitter-gated ion-channel transmembrane domain"/>
    <property type="match status" value="1"/>
</dbReference>
<dbReference type="Pfam" id="PF02931">
    <property type="entry name" value="Neur_chan_LBD"/>
    <property type="match status" value="1"/>
</dbReference>
<evidence type="ECO:0000256" key="3">
    <source>
        <dbReference type="ARBA" id="ARBA00022448"/>
    </source>
</evidence>
<dbReference type="InterPro" id="IPR038050">
    <property type="entry name" value="Neuro_actylchol_rec"/>
</dbReference>
<keyword evidence="7 11" id="KW-1133">Transmembrane helix</keyword>
<keyword evidence="5 11" id="KW-0812">Transmembrane</keyword>
<dbReference type="RefSeq" id="XP_013782444.1">
    <property type="nucleotide sequence ID" value="XM_013926990.1"/>
</dbReference>
<dbReference type="PRINTS" id="PR00253">
    <property type="entry name" value="GABAARECEPTR"/>
</dbReference>
<keyword evidence="10" id="KW-0407">Ion channel</keyword>
<evidence type="ECO:0000256" key="7">
    <source>
        <dbReference type="ARBA" id="ARBA00022989"/>
    </source>
</evidence>
<evidence type="ECO:0000256" key="5">
    <source>
        <dbReference type="ARBA" id="ARBA00022692"/>
    </source>
</evidence>
<feature type="domain" description="Neurotransmitter-gated ion-channel transmembrane" evidence="13">
    <location>
        <begin position="254"/>
        <end position="340"/>
    </location>
</feature>
<dbReference type="InterPro" id="IPR006202">
    <property type="entry name" value="Neur_chan_lig-bd"/>
</dbReference>
<evidence type="ECO:0000256" key="8">
    <source>
        <dbReference type="ARBA" id="ARBA00023065"/>
    </source>
</evidence>
<evidence type="ECO:0000256" key="11">
    <source>
        <dbReference type="SAM" id="Phobius"/>
    </source>
</evidence>
<keyword evidence="6" id="KW-0732">Signal</keyword>
<keyword evidence="4" id="KW-1003">Cell membrane</keyword>
<evidence type="ECO:0000313" key="15">
    <source>
        <dbReference type="RefSeq" id="XP_013782444.1"/>
    </source>
</evidence>
<dbReference type="InterPro" id="IPR006029">
    <property type="entry name" value="Neurotrans-gated_channel_TM"/>
</dbReference>
<keyword evidence="3" id="KW-0813">Transport</keyword>
<reference evidence="15" key="1">
    <citation type="submission" date="2025-08" db="UniProtKB">
        <authorList>
            <consortium name="RefSeq"/>
        </authorList>
    </citation>
    <scope>IDENTIFICATION</scope>
    <source>
        <tissue evidence="15">Muscle</tissue>
    </source>
</reference>
<name>A0ABM1BI37_LIMPO</name>
<accession>A0ABM1BI37</accession>